<dbReference type="InterPro" id="IPR010465">
    <property type="entry name" value="Drf_DAD"/>
</dbReference>
<dbReference type="InterPro" id="IPR042201">
    <property type="entry name" value="FH2_Formin_sf"/>
</dbReference>
<dbReference type="SUPFAM" id="SSF48371">
    <property type="entry name" value="ARM repeat"/>
    <property type="match status" value="1"/>
</dbReference>
<dbReference type="SUPFAM" id="SSF101447">
    <property type="entry name" value="Formin homology 2 domain (FH2 domain)"/>
    <property type="match status" value="1"/>
</dbReference>
<dbReference type="Gene3D" id="6.10.30.30">
    <property type="match status" value="1"/>
</dbReference>
<dbReference type="SMART" id="SM01140">
    <property type="entry name" value="Drf_GBD"/>
    <property type="match status" value="1"/>
</dbReference>
<dbReference type="Ensembl" id="ENSEBUT00000028079.1">
    <property type="protein sequence ID" value="ENSEBUP00000027503.1"/>
    <property type="gene ID" value="ENSEBUG00000016851.1"/>
</dbReference>
<dbReference type="InterPro" id="IPR010473">
    <property type="entry name" value="GTPase-bd"/>
</dbReference>
<dbReference type="Pfam" id="PF06367">
    <property type="entry name" value="Drf_FH3"/>
    <property type="match status" value="1"/>
</dbReference>
<dbReference type="InterPro" id="IPR014767">
    <property type="entry name" value="DAD_dom"/>
</dbReference>
<feature type="region of interest" description="Disordered" evidence="5">
    <location>
        <begin position="1026"/>
        <end position="1046"/>
    </location>
</feature>
<dbReference type="Gene3D" id="1.20.58.2220">
    <property type="entry name" value="Formin, FH2 domain"/>
    <property type="match status" value="1"/>
</dbReference>
<evidence type="ECO:0000313" key="10">
    <source>
        <dbReference type="Proteomes" id="UP000694388"/>
    </source>
</evidence>
<dbReference type="Gene3D" id="1.10.20.40">
    <property type="entry name" value="Formin, diaphanous GTPase-binding domain"/>
    <property type="match status" value="1"/>
</dbReference>
<dbReference type="GO" id="GO:0005737">
    <property type="term" value="C:cytoplasm"/>
    <property type="evidence" value="ECO:0007669"/>
    <property type="project" value="UniProtKB-SubCell"/>
</dbReference>
<dbReference type="GO" id="GO:0003779">
    <property type="term" value="F:actin binding"/>
    <property type="evidence" value="ECO:0007669"/>
    <property type="project" value="InterPro"/>
</dbReference>
<dbReference type="InterPro" id="IPR016024">
    <property type="entry name" value="ARM-type_fold"/>
</dbReference>
<evidence type="ECO:0000256" key="3">
    <source>
        <dbReference type="ARBA" id="ARBA00022490"/>
    </source>
</evidence>
<comment type="subcellular location">
    <subcellularLocation>
        <location evidence="1">Cytoplasm</location>
    </subcellularLocation>
</comment>
<reference evidence="9" key="1">
    <citation type="submission" date="2025-08" db="UniProtKB">
        <authorList>
            <consortium name="Ensembl"/>
        </authorList>
    </citation>
    <scope>IDENTIFICATION</scope>
</reference>
<evidence type="ECO:0000256" key="5">
    <source>
        <dbReference type="SAM" id="MobiDB-lite"/>
    </source>
</evidence>
<dbReference type="PROSITE" id="PS51231">
    <property type="entry name" value="DAD"/>
    <property type="match status" value="1"/>
</dbReference>
<feature type="compositionally biased region" description="Pro residues" evidence="5">
    <location>
        <begin position="483"/>
        <end position="500"/>
    </location>
</feature>
<dbReference type="SMART" id="SM01139">
    <property type="entry name" value="Drf_FH3"/>
    <property type="match status" value="1"/>
</dbReference>
<accession>A0A8C4RCH2</accession>
<dbReference type="AlphaFoldDB" id="A0A8C4RCH2"/>
<evidence type="ECO:0000256" key="1">
    <source>
        <dbReference type="ARBA" id="ARBA00004496"/>
    </source>
</evidence>
<dbReference type="Pfam" id="PF06345">
    <property type="entry name" value="Drf_DAD"/>
    <property type="match status" value="1"/>
</dbReference>
<protein>
    <submittedName>
        <fullName evidence="9">Diaphanous related formin 1</fullName>
    </submittedName>
</protein>
<dbReference type="GO" id="GO:0005884">
    <property type="term" value="C:actin filament"/>
    <property type="evidence" value="ECO:0007669"/>
    <property type="project" value="TreeGrafter"/>
</dbReference>
<feature type="region of interest" description="Disordered" evidence="5">
    <location>
        <begin position="47"/>
        <end position="84"/>
    </location>
</feature>
<dbReference type="GO" id="GO:0031267">
    <property type="term" value="F:small GTPase binding"/>
    <property type="evidence" value="ECO:0007669"/>
    <property type="project" value="InterPro"/>
</dbReference>
<feature type="compositionally biased region" description="Basic and acidic residues" evidence="5">
    <location>
        <begin position="1026"/>
        <end position="1035"/>
    </location>
</feature>
<dbReference type="OMA" id="FESHANV"/>
<dbReference type="Pfam" id="PF06346">
    <property type="entry name" value="Drf_FH1"/>
    <property type="match status" value="1"/>
</dbReference>
<proteinExistence type="inferred from homology"/>
<name>A0A8C4RCH2_EPTBU</name>
<evidence type="ECO:0000259" key="7">
    <source>
        <dbReference type="PROSITE" id="PS51232"/>
    </source>
</evidence>
<reference evidence="9" key="2">
    <citation type="submission" date="2025-09" db="UniProtKB">
        <authorList>
            <consortium name="Ensembl"/>
        </authorList>
    </citation>
    <scope>IDENTIFICATION</scope>
</reference>
<dbReference type="InterPro" id="IPR011989">
    <property type="entry name" value="ARM-like"/>
</dbReference>
<dbReference type="PROSITE" id="PS51232">
    <property type="entry name" value="GBD_FH3"/>
    <property type="match status" value="1"/>
</dbReference>
<dbReference type="GO" id="GO:0030041">
    <property type="term" value="P:actin filament polymerization"/>
    <property type="evidence" value="ECO:0007669"/>
    <property type="project" value="TreeGrafter"/>
</dbReference>
<dbReference type="Proteomes" id="UP000694388">
    <property type="component" value="Unplaced"/>
</dbReference>
<dbReference type="InterPro" id="IPR044933">
    <property type="entry name" value="DIA_GBD_sf"/>
</dbReference>
<evidence type="ECO:0000259" key="8">
    <source>
        <dbReference type="PROSITE" id="PS51444"/>
    </source>
</evidence>
<dbReference type="Gene3D" id="1.10.238.150">
    <property type="entry name" value="Formin, FH3 diaphanous domain"/>
    <property type="match status" value="1"/>
</dbReference>
<keyword evidence="3" id="KW-0963">Cytoplasm</keyword>
<evidence type="ECO:0000313" key="9">
    <source>
        <dbReference type="Ensembl" id="ENSEBUP00000027503.1"/>
    </source>
</evidence>
<feature type="domain" description="DAD" evidence="6">
    <location>
        <begin position="1048"/>
        <end position="1077"/>
    </location>
</feature>
<dbReference type="SMART" id="SM00498">
    <property type="entry name" value="FH2"/>
    <property type="match status" value="1"/>
</dbReference>
<evidence type="ECO:0000256" key="2">
    <source>
        <dbReference type="ARBA" id="ARBA00008214"/>
    </source>
</evidence>
<feature type="domain" description="GBD/FH3" evidence="7">
    <location>
        <begin position="88"/>
        <end position="434"/>
    </location>
</feature>
<organism evidence="9 10">
    <name type="scientific">Eptatretus burgeri</name>
    <name type="common">Inshore hagfish</name>
    <dbReference type="NCBI Taxonomy" id="7764"/>
    <lineage>
        <taxon>Eukaryota</taxon>
        <taxon>Metazoa</taxon>
        <taxon>Chordata</taxon>
        <taxon>Craniata</taxon>
        <taxon>Vertebrata</taxon>
        <taxon>Cyclostomata</taxon>
        <taxon>Myxini</taxon>
        <taxon>Myxiniformes</taxon>
        <taxon>Myxinidae</taxon>
        <taxon>Eptatretinae</taxon>
        <taxon>Eptatretus</taxon>
    </lineage>
</organism>
<sequence length="1140" mass="128919">MHSHTTYTYNFLQRRVTINIFVIYQNFFTDCFLFQLDRFTSIRITTGKKEKEKEKEKEKDRFSFPSSRTFSSSHEQPITSTAQLPFTQDDLTPEDINSLFEKMMEDMNLSEAHKKPLRGKDMRMKQEMVMQYIVTSSKAVRISQKSHSHDNKIIIRMFLFLYYRSEAHRRARYKSSSEEMLNLTRHQYPHSIFPDQLHSKLQLEILRCLKAFMNNKFGLQKMLANAFGIKLLVNAIQPSQPVLMMETVRLLSVVCIVEDQLNRVLDAITERAEIMERKRFLPIIDGLQPGQSVQLKVRAACMSLINALIEGPEDLDFRIHLRNEFIGSGLRDALKHLRSLNKQELEVQLQVFDEGRDADLSELSQRLGDIKCTSAEDVFQIIWNGVKDTSAEQSFLSIMQHLLLVRNDYYIRPQYLRLIEECVSQIVLHRNGLDPDFRSTQKFCLDVENLIGISNFLEKSASSQDAAMTSTGPSTKPGQSTIPNPPPLPGQSAIPIPPSLPGRSAIPIPPPLPGQTAIPIPPPLPGQSVIPIPPPLPGQSAIPIPPPLPGQTAIPIPPPLPGQSAIPIPPPLPGQSAIPIPPPLLLFGGQTIPPPPPPPISGTGPPPPPLLGGILAQSKPGLPHGLQPKKQYKPEVTTKRANWTKIRPEDLKPNSFWLKVKEEKFENTDFLSKLAHTFAAQAPKVMKNQPEGAGEKQSTKKKSKDLKVLDPKSGQNLSIFLGTLKMSYEDVKNAILEVNEKKLTESVMQNLIKQMPETDQLEALATLKEEYKELAEAEQFGVVMSSVPRLRTRLNAILFKLQYEELVTAVKPDIVAVTAACEELQKSQHFSELLEIVLLIGNYMNAGSRNAQTFAFNISFLCKLKDTKSADQQKTLLHFLAEICEEKYPEVLRFTEELSHLEKASKVSAEMIQKNLKQMEKQILQLEKDISSFPEPENEHDLFVDKLTSFVQYAKDQHAKLALMHKSMEKQYDELGEYFVFDPKKIQVEEFFGDLSAFHSMFLKAVKENTKRREAEAKLKRAKLAKEKAENEKLEKQKKKQQLLEDGGETTGVMDSLLEALQTGAAFRRKRTPRQPGTDCLRFLLPPATLSICDLNTLPPHFTPFAFQNPFLVLLHTAAQLLLLHSCYLMGLEKHDTYII</sequence>
<dbReference type="PROSITE" id="PS51444">
    <property type="entry name" value="FH2"/>
    <property type="match status" value="1"/>
</dbReference>
<dbReference type="PANTHER" id="PTHR45691:SF6">
    <property type="entry name" value="PROTEIN DIAPHANOUS"/>
    <property type="match status" value="1"/>
</dbReference>
<evidence type="ECO:0000259" key="6">
    <source>
        <dbReference type="PROSITE" id="PS51231"/>
    </source>
</evidence>
<dbReference type="Gene3D" id="1.25.10.10">
    <property type="entry name" value="Leucine-rich Repeat Variant"/>
    <property type="match status" value="1"/>
</dbReference>
<dbReference type="InterPro" id="IPR015425">
    <property type="entry name" value="FH2_Formin"/>
</dbReference>
<dbReference type="Pfam" id="PF02181">
    <property type="entry name" value="FH2"/>
    <property type="match status" value="1"/>
</dbReference>
<feature type="compositionally biased region" description="Pro residues" evidence="5">
    <location>
        <begin position="507"/>
        <end position="584"/>
    </location>
</feature>
<comment type="similarity">
    <text evidence="2">Belongs to the formin homology family. Diaphanous subfamily.</text>
</comment>
<dbReference type="PANTHER" id="PTHR45691">
    <property type="entry name" value="PROTEIN DIAPHANOUS"/>
    <property type="match status" value="1"/>
</dbReference>
<dbReference type="InterPro" id="IPR014768">
    <property type="entry name" value="GBD/FH3_dom"/>
</dbReference>
<feature type="domain" description="FH2" evidence="8">
    <location>
        <begin position="628"/>
        <end position="1028"/>
    </location>
</feature>
<keyword evidence="4" id="KW-0175">Coiled coil</keyword>
<keyword evidence="10" id="KW-1185">Reference proteome</keyword>
<feature type="compositionally biased region" description="Low complexity" evidence="5">
    <location>
        <begin position="63"/>
        <end position="73"/>
    </location>
</feature>
<dbReference type="Gene3D" id="1.20.58.630">
    <property type="match status" value="1"/>
</dbReference>
<feature type="compositionally biased region" description="Polar residues" evidence="5">
    <location>
        <begin position="74"/>
        <end position="84"/>
    </location>
</feature>
<feature type="compositionally biased region" description="Polar residues" evidence="5">
    <location>
        <begin position="464"/>
        <end position="482"/>
    </location>
</feature>
<dbReference type="InterPro" id="IPR051412">
    <property type="entry name" value="Formin_Homology_Diaphanous_sf"/>
</dbReference>
<dbReference type="Pfam" id="PF06371">
    <property type="entry name" value="Drf_GBD"/>
    <property type="match status" value="2"/>
</dbReference>
<evidence type="ECO:0000256" key="4">
    <source>
        <dbReference type="ARBA" id="ARBA00023054"/>
    </source>
</evidence>
<feature type="compositionally biased region" description="Basic and acidic residues" evidence="5">
    <location>
        <begin position="47"/>
        <end position="62"/>
    </location>
</feature>
<feature type="region of interest" description="Disordered" evidence="5">
    <location>
        <begin position="682"/>
        <end position="708"/>
    </location>
</feature>
<feature type="region of interest" description="Disordered" evidence="5">
    <location>
        <begin position="464"/>
        <end position="635"/>
    </location>
</feature>
<feature type="compositionally biased region" description="Pro residues" evidence="5">
    <location>
        <begin position="592"/>
        <end position="610"/>
    </location>
</feature>
<dbReference type="InterPro" id="IPR010472">
    <property type="entry name" value="FH3_dom"/>
</dbReference>
<dbReference type="GeneTree" id="ENSGT00940000159910"/>